<protein>
    <submittedName>
        <fullName evidence="1">Uncharacterized protein</fullName>
    </submittedName>
</protein>
<dbReference type="AlphaFoldDB" id="W6K3E1"/>
<comment type="caution">
    <text evidence="1">The sequence shown here is derived from an EMBL/GenBank/DDBJ whole genome shotgun (WGS) entry which is preliminary data.</text>
</comment>
<dbReference type="EMBL" id="CAJA01000149">
    <property type="protein sequence ID" value="CCH73104.1"/>
    <property type="molecule type" value="Genomic_DNA"/>
</dbReference>
<evidence type="ECO:0000313" key="2">
    <source>
        <dbReference type="Proteomes" id="UP000035763"/>
    </source>
</evidence>
<proteinExistence type="predicted"/>
<dbReference type="STRING" id="1193182.BN11_2320009"/>
<organism evidence="1 2">
    <name type="scientific">Nostocoides australiense Ben110</name>
    <dbReference type="NCBI Taxonomy" id="1193182"/>
    <lineage>
        <taxon>Bacteria</taxon>
        <taxon>Bacillati</taxon>
        <taxon>Actinomycetota</taxon>
        <taxon>Actinomycetes</taxon>
        <taxon>Micrococcales</taxon>
        <taxon>Intrasporangiaceae</taxon>
        <taxon>Nostocoides</taxon>
    </lineage>
</organism>
<gene>
    <name evidence="1" type="ORF">BN11_2320009</name>
</gene>
<sequence>MRRASPALHAGGLRWVYADDDVLVYLREHPQQTALVHLARLAHDPVRLPAAALDGIECGCAAYGPGLAVDGDEIVLSAGGPHVGVWTWSPRAE</sequence>
<keyword evidence="2" id="KW-1185">Reference proteome</keyword>
<reference evidence="1 2" key="1">
    <citation type="journal article" date="2013" name="ISME J.">
        <title>A metabolic model for members of the genus Tetrasphaera involved in enhanced biological phosphorus removal.</title>
        <authorList>
            <person name="Kristiansen R."/>
            <person name="Nguyen H.T.T."/>
            <person name="Saunders A.M."/>
            <person name="Nielsen J.L."/>
            <person name="Wimmer R."/>
            <person name="Le V.Q."/>
            <person name="McIlroy S.J."/>
            <person name="Petrovski S."/>
            <person name="Seviour R.J."/>
            <person name="Calteau A."/>
            <person name="Nielsen K.L."/>
            <person name="Nielsen P.H."/>
        </authorList>
    </citation>
    <scope>NUCLEOTIDE SEQUENCE [LARGE SCALE GENOMIC DNA]</scope>
    <source>
        <strain evidence="1 2">Ben110</strain>
    </source>
</reference>
<name>W6K3E1_9MICO</name>
<evidence type="ECO:0000313" key="1">
    <source>
        <dbReference type="EMBL" id="CCH73104.1"/>
    </source>
</evidence>
<accession>W6K3E1</accession>
<dbReference type="Proteomes" id="UP000035763">
    <property type="component" value="Unassembled WGS sequence"/>
</dbReference>